<dbReference type="InterPro" id="IPR051321">
    <property type="entry name" value="PHA/PHB_synthase"/>
</dbReference>
<reference evidence="6 7" key="1">
    <citation type="submission" date="2013-10" db="EMBL/GenBank/DDBJ databases">
        <title>The Genome Sequence of Acinetobacter brisouii CIP 110357.</title>
        <authorList>
            <consortium name="The Broad Institute Genomics Platform"/>
            <consortium name="The Broad Institute Genome Sequencing Center for Infectious Disease"/>
            <person name="Cerqueira G."/>
            <person name="Feldgarden M."/>
            <person name="Courvalin P."/>
            <person name="Grillot-Courvalin C."/>
            <person name="Clermont D."/>
            <person name="Rocha E."/>
            <person name="Yoon E.-J."/>
            <person name="Nemec A."/>
            <person name="Young S.K."/>
            <person name="Zeng Q."/>
            <person name="Gargeya S."/>
            <person name="Fitzgerald M."/>
            <person name="Abouelleil A."/>
            <person name="Alvarado L."/>
            <person name="Berlin A.M."/>
            <person name="Chapman S.B."/>
            <person name="Gainer-Dewar J."/>
            <person name="Goldberg J."/>
            <person name="Gnerre S."/>
            <person name="Griggs A."/>
            <person name="Gujja S."/>
            <person name="Hansen M."/>
            <person name="Howarth C."/>
            <person name="Imamovic A."/>
            <person name="Ireland A."/>
            <person name="Larimer J."/>
            <person name="McCowan C."/>
            <person name="Murphy C."/>
            <person name="Pearson M."/>
            <person name="Poon T.W."/>
            <person name="Priest M."/>
            <person name="Roberts A."/>
            <person name="Saif S."/>
            <person name="Shea T."/>
            <person name="Sykes S."/>
            <person name="Wortman J."/>
            <person name="Nusbaum C."/>
            <person name="Birren B."/>
        </authorList>
    </citation>
    <scope>NUCLEOTIDE SEQUENCE [LARGE SCALE GENOMIC DNA]</scope>
    <source>
        <strain evidence="6 7">CIP 110357</strain>
    </source>
</reference>
<dbReference type="Gene3D" id="3.40.50.1820">
    <property type="entry name" value="alpha/beta hydrolase"/>
    <property type="match status" value="1"/>
</dbReference>
<comment type="caution">
    <text evidence="6">The sequence shown here is derived from an EMBL/GenBank/DDBJ whole genome shotgun (WGS) entry which is preliminary data.</text>
</comment>
<dbReference type="AlphaFoldDB" id="V2UK58"/>
<dbReference type="GO" id="GO:0042619">
    <property type="term" value="P:poly-hydroxybutyrate biosynthetic process"/>
    <property type="evidence" value="ECO:0007669"/>
    <property type="project" value="InterPro"/>
</dbReference>
<proteinExistence type="predicted"/>
<evidence type="ECO:0000256" key="4">
    <source>
        <dbReference type="ARBA" id="ARBA00023315"/>
    </source>
</evidence>
<keyword evidence="7" id="KW-1185">Reference proteome</keyword>
<dbReference type="PATRIC" id="fig|1341683.3.peg.2730"/>
<dbReference type="PANTHER" id="PTHR36837:SF5">
    <property type="entry name" value="POLY-3-HYDROXYBUTYRATE SYNTHASE"/>
    <property type="match status" value="1"/>
</dbReference>
<dbReference type="GO" id="GO:0005737">
    <property type="term" value="C:cytoplasm"/>
    <property type="evidence" value="ECO:0007669"/>
    <property type="project" value="UniProtKB-SubCell"/>
</dbReference>
<feature type="domain" description="Poly-beta-hydroxybutyrate polymerase N-terminal" evidence="5">
    <location>
        <begin position="100"/>
        <end position="271"/>
    </location>
</feature>
<dbReference type="Proteomes" id="UP000018418">
    <property type="component" value="Unassembled WGS sequence"/>
</dbReference>
<gene>
    <name evidence="6" type="ORF">P255_02764</name>
</gene>
<dbReference type="EMBL" id="AYEU01000011">
    <property type="protein sequence ID" value="ESK49025.1"/>
    <property type="molecule type" value="Genomic_DNA"/>
</dbReference>
<keyword evidence="2" id="KW-0963">Cytoplasm</keyword>
<protein>
    <recommendedName>
        <fullName evidence="5">Poly-beta-hydroxybutyrate polymerase N-terminal domain-containing protein</fullName>
    </recommendedName>
</protein>
<evidence type="ECO:0000313" key="6">
    <source>
        <dbReference type="EMBL" id="ESK49025.1"/>
    </source>
</evidence>
<dbReference type="InterPro" id="IPR010963">
    <property type="entry name" value="PHA_synth_I"/>
</dbReference>
<organism evidence="6 7">
    <name type="scientific">Acinetobacter brisouii CIP 110357</name>
    <dbReference type="NCBI Taxonomy" id="1341683"/>
    <lineage>
        <taxon>Bacteria</taxon>
        <taxon>Pseudomonadati</taxon>
        <taxon>Pseudomonadota</taxon>
        <taxon>Gammaproteobacteria</taxon>
        <taxon>Moraxellales</taxon>
        <taxon>Moraxellaceae</taxon>
        <taxon>Acinetobacter</taxon>
    </lineage>
</organism>
<accession>V2UK58</accession>
<name>V2UK58_9GAMM</name>
<keyword evidence="3" id="KW-0808">Transferase</keyword>
<dbReference type="InterPro" id="IPR029058">
    <property type="entry name" value="AB_hydrolase_fold"/>
</dbReference>
<dbReference type="OrthoDB" id="7208816at2"/>
<dbReference type="HOGENOM" id="CLU_017387_1_0_6"/>
<dbReference type="SUPFAM" id="SSF53474">
    <property type="entry name" value="alpha/beta-Hydrolases"/>
    <property type="match status" value="1"/>
</dbReference>
<evidence type="ECO:0000313" key="7">
    <source>
        <dbReference type="Proteomes" id="UP000018418"/>
    </source>
</evidence>
<evidence type="ECO:0000259" key="5">
    <source>
        <dbReference type="Pfam" id="PF07167"/>
    </source>
</evidence>
<dbReference type="PANTHER" id="PTHR36837">
    <property type="entry name" value="POLY(3-HYDROXYALKANOATE) POLYMERASE SUBUNIT PHAC"/>
    <property type="match status" value="1"/>
</dbReference>
<dbReference type="InterPro" id="IPR010941">
    <property type="entry name" value="PhaC_N"/>
</dbReference>
<keyword evidence="4" id="KW-0012">Acyltransferase</keyword>
<dbReference type="RefSeq" id="WP_004898248.1">
    <property type="nucleotide sequence ID" value="NZ_BBTI01000010.1"/>
</dbReference>
<evidence type="ECO:0000256" key="3">
    <source>
        <dbReference type="ARBA" id="ARBA00022679"/>
    </source>
</evidence>
<dbReference type="STRING" id="396323.VH98_03555"/>
<evidence type="ECO:0000256" key="1">
    <source>
        <dbReference type="ARBA" id="ARBA00004496"/>
    </source>
</evidence>
<dbReference type="Pfam" id="PF07167">
    <property type="entry name" value="PhaC_N"/>
    <property type="match status" value="1"/>
</dbReference>
<dbReference type="GO" id="GO:0016746">
    <property type="term" value="F:acyltransferase activity"/>
    <property type="evidence" value="ECO:0007669"/>
    <property type="project" value="UniProtKB-KW"/>
</dbReference>
<sequence length="591" mass="67920">MEKNILQFNQNVQNFFNVHENMWEKVQEFYYGKNPLNEALAKVNNDDMAVFFEALVKNPTRLMEMQCKWWQGQMQIYQNVMLRGVMGSQVEPFVKPESGDRRFTNPLWQDEPNYDLLTQSYLHFSKLVQDMLDVVDGIPDKVRYRIHFFTRQMINAFAPGNFLWTNPEVIQQTINEQGENLVRGMETFYDDLMNSGKYLSVRMTNNDSFSLGKDLAYTSGAVVFENELFQLLQYEAVTETVHQTPILVVPPFINKYYVLDLREQNSFVNWLRHQGHTVFMMSWCNPKAEQKNIAFDDLVVSGTVEALRVIEEITGEKEANAIGYCIGGTLLAATQAYYVAKRLKNHVKSATYLATLLDFDNPGSLGVFINEPVVSSIETLNEQMGYFDGRQLAVTFSLLRENTLYWNYYIENYLKGNDPSDFDILYWNSDSTNIPAKVHSFLVRTLYLNNDLIQANKIKINGVSLNLSRVKTPNFFIATQEDHIALWDACFKGATFLGGESTLVLGESGHVAGIINPPNRNKYGCYTNAAPYTNSKEWLDGAQFHSESWWLRWQEWVAPYAGEQVPARVLGTEIYPVKEAAPGRYVQVNLF</sequence>
<comment type="subcellular location">
    <subcellularLocation>
        <location evidence="1">Cytoplasm</location>
    </subcellularLocation>
</comment>
<evidence type="ECO:0000256" key="2">
    <source>
        <dbReference type="ARBA" id="ARBA00022490"/>
    </source>
</evidence>
<dbReference type="NCBIfam" id="TIGR01838">
    <property type="entry name" value="PHA_synth_I"/>
    <property type="match status" value="1"/>
</dbReference>